<dbReference type="Pfam" id="PF07760">
    <property type="entry name" value="DUF1616"/>
    <property type="match status" value="1"/>
</dbReference>
<dbReference type="STRING" id="1227466.C464_09864"/>
<feature type="transmembrane region" description="Helical" evidence="1">
    <location>
        <begin position="122"/>
        <end position="140"/>
    </location>
</feature>
<evidence type="ECO:0000259" key="2">
    <source>
        <dbReference type="Pfam" id="PF07760"/>
    </source>
</evidence>
<sequence>MMGEPDAADGHAFDSVGDLLAIAALTAVVGLFVFVSPLSDTPLRPVVSLVFVLFAPGYVYLSVLFPKRSCPSETADSASATEHSDGGLGSLERLVFSFGVSVAIAVLLGLALGYWFPGISRSNLYVGLAALVAVGLPLAAKRRSGLPSDVRMRSPHRTVSIRVRSALAGQGTAANAMNVLLALVFIAAVLSVGAGVESSQGGEVTELYLLSENESGEYVPRNYPETVSRGGNESFALGVTNREGETTTYTAIVLLQAFEEDDGARLLVSETRLQTLSTTLDHGETERIPHHIEPRVDDRSYRLTYLLYTGEPPPNPSVDNAYREVHLWIRVSSPGE</sequence>
<gene>
    <name evidence="3" type="ORF">C464_09864</name>
</gene>
<dbReference type="AlphaFoldDB" id="M0EGQ3"/>
<accession>M0EGQ3</accession>
<keyword evidence="1" id="KW-0472">Membrane</keyword>
<proteinExistence type="predicted"/>
<reference evidence="3 4" key="1">
    <citation type="journal article" date="2014" name="PLoS Genet.">
        <title>Phylogenetically driven sequencing of extremely halophilic archaea reveals strategies for static and dynamic osmo-response.</title>
        <authorList>
            <person name="Becker E.A."/>
            <person name="Seitzer P.M."/>
            <person name="Tritt A."/>
            <person name="Larsen D."/>
            <person name="Krusor M."/>
            <person name="Yao A.I."/>
            <person name="Wu D."/>
            <person name="Madern D."/>
            <person name="Eisen J.A."/>
            <person name="Darling A.E."/>
            <person name="Facciotti M.T."/>
        </authorList>
    </citation>
    <scope>NUCLEOTIDE SEQUENCE [LARGE SCALE GENOMIC DNA]</scope>
    <source>
        <strain evidence="3 4">DSM 10284</strain>
    </source>
</reference>
<evidence type="ECO:0000313" key="4">
    <source>
        <dbReference type="Proteomes" id="UP000011509"/>
    </source>
</evidence>
<feature type="domain" description="DUF1616" evidence="2">
    <location>
        <begin position="23"/>
        <end position="329"/>
    </location>
</feature>
<keyword evidence="1" id="KW-0812">Transmembrane</keyword>
<feature type="transmembrane region" description="Helical" evidence="1">
    <location>
        <begin position="161"/>
        <end position="190"/>
    </location>
</feature>
<keyword evidence="1" id="KW-1133">Transmembrane helix</keyword>
<protein>
    <recommendedName>
        <fullName evidence="2">DUF1616 domain-containing protein</fullName>
    </recommendedName>
</protein>
<dbReference type="Proteomes" id="UP000011509">
    <property type="component" value="Unassembled WGS sequence"/>
</dbReference>
<name>M0EGQ3_9EURY</name>
<keyword evidence="4" id="KW-1185">Reference proteome</keyword>
<dbReference type="InterPro" id="IPR011674">
    <property type="entry name" value="DUF1616"/>
</dbReference>
<dbReference type="PATRIC" id="fig|1227466.3.peg.1978"/>
<evidence type="ECO:0000256" key="1">
    <source>
        <dbReference type="SAM" id="Phobius"/>
    </source>
</evidence>
<organism evidence="3 4">
    <name type="scientific">Halorubrum coriense DSM 10284</name>
    <dbReference type="NCBI Taxonomy" id="1227466"/>
    <lineage>
        <taxon>Archaea</taxon>
        <taxon>Methanobacteriati</taxon>
        <taxon>Methanobacteriota</taxon>
        <taxon>Stenosarchaea group</taxon>
        <taxon>Halobacteria</taxon>
        <taxon>Halobacteriales</taxon>
        <taxon>Haloferacaceae</taxon>
        <taxon>Halorubrum</taxon>
    </lineage>
</organism>
<feature type="transmembrane region" description="Helical" evidence="1">
    <location>
        <begin position="46"/>
        <end position="65"/>
    </location>
</feature>
<dbReference type="EMBL" id="AOJL01000037">
    <property type="protein sequence ID" value="ELZ46956.1"/>
    <property type="molecule type" value="Genomic_DNA"/>
</dbReference>
<feature type="transmembrane region" description="Helical" evidence="1">
    <location>
        <begin position="12"/>
        <end position="34"/>
    </location>
</feature>
<evidence type="ECO:0000313" key="3">
    <source>
        <dbReference type="EMBL" id="ELZ46956.1"/>
    </source>
</evidence>
<feature type="transmembrane region" description="Helical" evidence="1">
    <location>
        <begin position="94"/>
        <end position="116"/>
    </location>
</feature>
<comment type="caution">
    <text evidence="3">The sequence shown here is derived from an EMBL/GenBank/DDBJ whole genome shotgun (WGS) entry which is preliminary data.</text>
</comment>